<dbReference type="SUPFAM" id="SSF53474">
    <property type="entry name" value="alpha/beta-Hydrolases"/>
    <property type="match status" value="1"/>
</dbReference>
<reference evidence="2 3" key="1">
    <citation type="submission" date="2024-09" db="EMBL/GenBank/DDBJ databases">
        <authorList>
            <person name="Sun Q."/>
            <person name="Mori K."/>
        </authorList>
    </citation>
    <scope>NUCLEOTIDE SEQUENCE [LARGE SCALE GENOMIC DNA]</scope>
    <source>
        <strain evidence="2 3">JCM 9767</strain>
    </source>
</reference>
<dbReference type="InterPro" id="IPR013595">
    <property type="entry name" value="Pept_S33_TAP-like_C"/>
</dbReference>
<keyword evidence="3" id="KW-1185">Reference proteome</keyword>
<evidence type="ECO:0000313" key="3">
    <source>
        <dbReference type="Proteomes" id="UP001589753"/>
    </source>
</evidence>
<evidence type="ECO:0000313" key="2">
    <source>
        <dbReference type="EMBL" id="MFB9347977.1"/>
    </source>
</evidence>
<dbReference type="Pfam" id="PF08386">
    <property type="entry name" value="Abhydrolase_4"/>
    <property type="match status" value="1"/>
</dbReference>
<dbReference type="EMBL" id="JBHMDI010000020">
    <property type="protein sequence ID" value="MFB9347977.1"/>
    <property type="molecule type" value="Genomic_DNA"/>
</dbReference>
<dbReference type="Proteomes" id="UP001589753">
    <property type="component" value="Unassembled WGS sequence"/>
</dbReference>
<protein>
    <submittedName>
        <fullName evidence="2">Alpha/beta hydrolase</fullName>
    </submittedName>
</protein>
<feature type="domain" description="Peptidase S33 tripeptidyl aminopeptidase-like C-terminal" evidence="1">
    <location>
        <begin position="88"/>
        <end position="190"/>
    </location>
</feature>
<dbReference type="RefSeq" id="WP_234392622.1">
    <property type="nucleotide sequence ID" value="NZ_JBHMDI010000020.1"/>
</dbReference>
<accession>A0ABV5LA52</accession>
<keyword evidence="2" id="KW-0378">Hydrolase</keyword>
<dbReference type="InterPro" id="IPR029058">
    <property type="entry name" value="AB_hydrolase_fold"/>
</dbReference>
<comment type="caution">
    <text evidence="2">The sequence shown here is derived from an EMBL/GenBank/DDBJ whole genome shotgun (WGS) entry which is preliminary data.</text>
</comment>
<proteinExistence type="predicted"/>
<sequence>MGRGPQDHRVRDPWGGSGWAQTWQALIEGDEAAVRRLSAVHGETADGALSPAGNALTVFLSVTCNDVEWPEDVSTYRRGVAEDRERYPLFGAATANITPCAFWPYAPAEPPVRIDAEGPRNVLLLQNRRDASTPHRGGKMLREKFGDRARLVSVDDSGHGVYALGENSCALNTATRYLVEGEMPAKDVFCRAD</sequence>
<organism evidence="2 3">
    <name type="scientific">Streptomyces heliomycini</name>
    <dbReference type="NCBI Taxonomy" id="284032"/>
    <lineage>
        <taxon>Bacteria</taxon>
        <taxon>Bacillati</taxon>
        <taxon>Actinomycetota</taxon>
        <taxon>Actinomycetes</taxon>
        <taxon>Kitasatosporales</taxon>
        <taxon>Streptomycetaceae</taxon>
        <taxon>Streptomyces</taxon>
    </lineage>
</organism>
<evidence type="ECO:0000259" key="1">
    <source>
        <dbReference type="Pfam" id="PF08386"/>
    </source>
</evidence>
<dbReference type="GO" id="GO:0016787">
    <property type="term" value="F:hydrolase activity"/>
    <property type="evidence" value="ECO:0007669"/>
    <property type="project" value="UniProtKB-KW"/>
</dbReference>
<gene>
    <name evidence="2" type="ORF">ACFFUA_10970</name>
</gene>
<name>A0ABV5LA52_9ACTN</name>